<gene>
    <name evidence="9" type="ORF">H3Z83_05345</name>
</gene>
<evidence type="ECO:0000256" key="8">
    <source>
        <dbReference type="SAM" id="SignalP"/>
    </source>
</evidence>
<evidence type="ECO:0000256" key="1">
    <source>
        <dbReference type="ARBA" id="ARBA00004571"/>
    </source>
</evidence>
<comment type="caution">
    <text evidence="9">The sequence shown here is derived from an EMBL/GenBank/DDBJ whole genome shotgun (WGS) entry which is preliminary data.</text>
</comment>
<sequence>MKRILTFAILIASTFTAFSQSLGYNDLGILFSKDDNFGTARFEAMSGAFGALGGDISAFGINPAGSAVAKKSMASITLNNRNTEYLANYYGNTTNSQDDFFNISQAGAILSFDTAYNSEWNRFALSFNYRVKKDFDGFYTATGNSNRLFYTEHAGDTNTPKREFDASVDQFISSRTRGQSSVFNLGFSAVHQNKLFVGGSLNFHDLEFRREYLFNEVNDDAAGNILDVEEFKDSRIQGSGFSLGLGFIYKFNQNLRLGLAYETPTWYQEVLEDYYDELLMKEVSALNIPQDRDIIEEGYLYKFKSPSRITASGAYVIGKKGLISVDYTYRDYKNIKFRDGNFSQENANFANNYRNTQALNIGTEWRFDKMSIRGGYHYEKDPNLLLGGNTNKDNVQGYSAGLGYNFGNMKFDLSYSKFENKQFYTIYNADDLNINNNTSRVSATLTFSL</sequence>
<comment type="similarity">
    <text evidence="2">Belongs to the OmpP1/FadL family.</text>
</comment>
<keyword evidence="10" id="KW-1185">Reference proteome</keyword>
<feature type="signal peptide" evidence="8">
    <location>
        <begin position="1"/>
        <end position="19"/>
    </location>
</feature>
<keyword evidence="6" id="KW-0472">Membrane</keyword>
<comment type="subcellular location">
    <subcellularLocation>
        <location evidence="1">Cell outer membrane</location>
        <topology evidence="1">Multi-pass membrane protein</topology>
    </subcellularLocation>
</comment>
<proteinExistence type="inferred from homology"/>
<dbReference type="EMBL" id="JACGLS010000002">
    <property type="protein sequence ID" value="MBA6155943.1"/>
    <property type="molecule type" value="Genomic_DNA"/>
</dbReference>
<evidence type="ECO:0000256" key="4">
    <source>
        <dbReference type="ARBA" id="ARBA00022692"/>
    </source>
</evidence>
<keyword evidence="3" id="KW-1134">Transmembrane beta strand</keyword>
<evidence type="ECO:0000256" key="6">
    <source>
        <dbReference type="ARBA" id="ARBA00023136"/>
    </source>
</evidence>
<dbReference type="InterPro" id="IPR005017">
    <property type="entry name" value="OMPP1/FadL/TodX"/>
</dbReference>
<dbReference type="GO" id="GO:0015483">
    <property type="term" value="F:long-chain fatty acid transporting porin activity"/>
    <property type="evidence" value="ECO:0007669"/>
    <property type="project" value="TreeGrafter"/>
</dbReference>
<keyword evidence="4" id="KW-0812">Transmembrane</keyword>
<evidence type="ECO:0000256" key="2">
    <source>
        <dbReference type="ARBA" id="ARBA00008163"/>
    </source>
</evidence>
<reference evidence="9 10" key="1">
    <citation type="submission" date="2020-07" db="EMBL/GenBank/DDBJ databases">
        <title>Bacterium isolated from marine sediment.</title>
        <authorList>
            <person name="Shang D."/>
            <person name="Du Z.-J."/>
        </authorList>
    </citation>
    <scope>NUCLEOTIDE SEQUENCE [LARGE SCALE GENOMIC DNA]</scope>
    <source>
        <strain evidence="9 10">S7007</strain>
    </source>
</reference>
<protein>
    <submittedName>
        <fullName evidence="9">Hemin receptor</fullName>
    </submittedName>
</protein>
<dbReference type="SUPFAM" id="SSF56935">
    <property type="entry name" value="Porins"/>
    <property type="match status" value="1"/>
</dbReference>
<evidence type="ECO:0000256" key="5">
    <source>
        <dbReference type="ARBA" id="ARBA00022729"/>
    </source>
</evidence>
<dbReference type="PANTHER" id="PTHR35093">
    <property type="entry name" value="OUTER MEMBRANE PROTEIN NMB0088-RELATED"/>
    <property type="match status" value="1"/>
</dbReference>
<dbReference type="AlphaFoldDB" id="A0A839ALF9"/>
<evidence type="ECO:0000313" key="9">
    <source>
        <dbReference type="EMBL" id="MBA6155943.1"/>
    </source>
</evidence>
<dbReference type="GO" id="GO:0009279">
    <property type="term" value="C:cell outer membrane"/>
    <property type="evidence" value="ECO:0007669"/>
    <property type="project" value="UniProtKB-SubCell"/>
</dbReference>
<dbReference type="Proteomes" id="UP000563906">
    <property type="component" value="Unassembled WGS sequence"/>
</dbReference>
<dbReference type="PANTHER" id="PTHR35093:SF8">
    <property type="entry name" value="OUTER MEMBRANE PROTEIN NMB0088-RELATED"/>
    <property type="match status" value="1"/>
</dbReference>
<accession>A0A839ALF9</accession>
<dbReference type="Gene3D" id="2.40.160.60">
    <property type="entry name" value="Outer membrane protein transport protein (OMPP1/FadL/TodX)"/>
    <property type="match status" value="1"/>
</dbReference>
<evidence type="ECO:0000256" key="7">
    <source>
        <dbReference type="ARBA" id="ARBA00023237"/>
    </source>
</evidence>
<keyword evidence="9" id="KW-0675">Receptor</keyword>
<organism evidence="9 10">
    <name type="scientific">Tenacibaculum pelagium</name>
    <dbReference type="NCBI Taxonomy" id="2759527"/>
    <lineage>
        <taxon>Bacteria</taxon>
        <taxon>Pseudomonadati</taxon>
        <taxon>Bacteroidota</taxon>
        <taxon>Flavobacteriia</taxon>
        <taxon>Flavobacteriales</taxon>
        <taxon>Flavobacteriaceae</taxon>
        <taxon>Tenacibaculum</taxon>
    </lineage>
</organism>
<feature type="chain" id="PRO_5032315019" evidence="8">
    <location>
        <begin position="20"/>
        <end position="449"/>
    </location>
</feature>
<evidence type="ECO:0000313" key="10">
    <source>
        <dbReference type="Proteomes" id="UP000563906"/>
    </source>
</evidence>
<dbReference type="RefSeq" id="WP_182124455.1">
    <property type="nucleotide sequence ID" value="NZ_JACGLS010000002.1"/>
</dbReference>
<name>A0A839ALF9_9FLAO</name>
<keyword evidence="7" id="KW-0998">Cell outer membrane</keyword>
<keyword evidence="5 8" id="KW-0732">Signal</keyword>
<evidence type="ECO:0000256" key="3">
    <source>
        <dbReference type="ARBA" id="ARBA00022452"/>
    </source>
</evidence>